<protein>
    <recommendedName>
        <fullName evidence="4">Tyr recombinase domain-containing protein</fullName>
    </recommendedName>
</protein>
<dbReference type="GO" id="GO:0006310">
    <property type="term" value="P:DNA recombination"/>
    <property type="evidence" value="ECO:0007669"/>
    <property type="project" value="UniProtKB-KW"/>
</dbReference>
<dbReference type="GO" id="GO:0015074">
    <property type="term" value="P:DNA integration"/>
    <property type="evidence" value="ECO:0007669"/>
    <property type="project" value="InterPro"/>
</dbReference>
<dbReference type="InterPro" id="IPR013762">
    <property type="entry name" value="Integrase-like_cat_sf"/>
</dbReference>
<sequence>MGRNLNGSTLEKQKKDLIHKTLSFGNKKSKETIGMIHSCERLDGKNSTFNQLVFFLNGCEYDIKLNLITVDIVSEFLEKKVEDGNSRETILEHISKISSSFIAIERLGFTIELTCKDFEILRLEFSDISEKSLSVNRAFTTPKRVVENLYKVNERAGVFSELQYICGYRFHEVLQINPDKIEIINNKMYIKEGTISGKGGFPLHQKQIPFHLGKKILDLYRKYNKLYISLSQYNTLIKQVSKQKYSSHSFRYSYAQELFRSLINIGIPVKRAKYITSEALGHHRISVVETSYLYQISSLLTRESVNITV</sequence>
<reference evidence="3" key="1">
    <citation type="submission" date="2017-08" db="EMBL/GenBank/DDBJ databases">
        <title>A dynamic microbial community with high functional redundancy inhabits the cold, oxic subseafloor aquifer.</title>
        <authorList>
            <person name="Tully B.J."/>
            <person name="Wheat C.G."/>
            <person name="Glazer B.T."/>
            <person name="Huber J.A."/>
        </authorList>
    </citation>
    <scope>NUCLEOTIDE SEQUENCE [LARGE SCALE GENOMIC DNA]</scope>
</reference>
<dbReference type="GO" id="GO:0003677">
    <property type="term" value="F:DNA binding"/>
    <property type="evidence" value="ECO:0007669"/>
    <property type="project" value="InterPro"/>
</dbReference>
<comment type="caution">
    <text evidence="2">The sequence shown here is derived from an EMBL/GenBank/DDBJ whole genome shotgun (WGS) entry which is preliminary data.</text>
</comment>
<dbReference type="AlphaFoldDB" id="A0A2A4T565"/>
<organism evidence="2 3">
    <name type="scientific">SAR324 cluster bacterium</name>
    <dbReference type="NCBI Taxonomy" id="2024889"/>
    <lineage>
        <taxon>Bacteria</taxon>
        <taxon>Deltaproteobacteria</taxon>
        <taxon>SAR324 cluster</taxon>
    </lineage>
</organism>
<gene>
    <name evidence="2" type="ORF">COB67_05950</name>
</gene>
<dbReference type="Proteomes" id="UP000218113">
    <property type="component" value="Unassembled WGS sequence"/>
</dbReference>
<dbReference type="InterPro" id="IPR011010">
    <property type="entry name" value="DNA_brk_join_enz"/>
</dbReference>
<dbReference type="SUPFAM" id="SSF56349">
    <property type="entry name" value="DNA breaking-rejoining enzymes"/>
    <property type="match status" value="1"/>
</dbReference>
<evidence type="ECO:0000256" key="1">
    <source>
        <dbReference type="ARBA" id="ARBA00023172"/>
    </source>
</evidence>
<evidence type="ECO:0008006" key="4">
    <source>
        <dbReference type="Google" id="ProtNLM"/>
    </source>
</evidence>
<dbReference type="Gene3D" id="1.10.443.10">
    <property type="entry name" value="Intergrase catalytic core"/>
    <property type="match status" value="1"/>
</dbReference>
<keyword evidence="1" id="KW-0233">DNA recombination</keyword>
<proteinExistence type="predicted"/>
<evidence type="ECO:0000313" key="2">
    <source>
        <dbReference type="EMBL" id="PCI28652.1"/>
    </source>
</evidence>
<accession>A0A2A4T565</accession>
<dbReference type="EMBL" id="NVSR01000029">
    <property type="protein sequence ID" value="PCI28652.1"/>
    <property type="molecule type" value="Genomic_DNA"/>
</dbReference>
<name>A0A2A4T565_9DELT</name>
<evidence type="ECO:0000313" key="3">
    <source>
        <dbReference type="Proteomes" id="UP000218113"/>
    </source>
</evidence>